<reference evidence="5" key="1">
    <citation type="journal article" date="2019" name="Int. J. Syst. Evol. Microbiol.">
        <title>The Global Catalogue of Microorganisms (GCM) 10K type strain sequencing project: providing services to taxonomists for standard genome sequencing and annotation.</title>
        <authorList>
            <consortium name="The Broad Institute Genomics Platform"/>
            <consortium name="The Broad Institute Genome Sequencing Center for Infectious Disease"/>
            <person name="Wu L."/>
            <person name="Ma J."/>
        </authorList>
    </citation>
    <scope>NUCLEOTIDE SEQUENCE [LARGE SCALE GENOMIC DNA]</scope>
    <source>
        <strain evidence="5">JCM 14735</strain>
    </source>
</reference>
<accession>A0ABP4WVZ9</accession>
<dbReference type="InterPro" id="IPR050564">
    <property type="entry name" value="F420-G6PD/mer"/>
</dbReference>
<feature type="region of interest" description="Disordered" evidence="2">
    <location>
        <begin position="1"/>
        <end position="21"/>
    </location>
</feature>
<dbReference type="EMBL" id="BAAAOA010000020">
    <property type="protein sequence ID" value="GAA1761408.1"/>
    <property type="molecule type" value="Genomic_DNA"/>
</dbReference>
<keyword evidence="1" id="KW-0560">Oxidoreductase</keyword>
<name>A0ABP4WVZ9_9MICC</name>
<dbReference type="SUPFAM" id="SSF89232">
    <property type="entry name" value="Hypothetical protein TM1070"/>
    <property type="match status" value="1"/>
</dbReference>
<evidence type="ECO:0000313" key="5">
    <source>
        <dbReference type="Proteomes" id="UP001501204"/>
    </source>
</evidence>
<gene>
    <name evidence="4" type="ORF">GCM10009767_20560</name>
</gene>
<dbReference type="InterPro" id="IPR011251">
    <property type="entry name" value="Luciferase-like_dom"/>
</dbReference>
<dbReference type="Gene3D" id="3.20.20.30">
    <property type="entry name" value="Luciferase-like domain"/>
    <property type="match status" value="1"/>
</dbReference>
<evidence type="ECO:0000256" key="2">
    <source>
        <dbReference type="SAM" id="MobiDB-lite"/>
    </source>
</evidence>
<dbReference type="PANTHER" id="PTHR43244:SF1">
    <property type="entry name" value="5,10-METHYLENETETRAHYDROMETHANOPTERIN REDUCTASE"/>
    <property type="match status" value="1"/>
</dbReference>
<evidence type="ECO:0000256" key="1">
    <source>
        <dbReference type="ARBA" id="ARBA00023002"/>
    </source>
</evidence>
<organism evidence="4 5">
    <name type="scientific">Kocuria aegyptia</name>
    <dbReference type="NCBI Taxonomy" id="330943"/>
    <lineage>
        <taxon>Bacteria</taxon>
        <taxon>Bacillati</taxon>
        <taxon>Actinomycetota</taxon>
        <taxon>Actinomycetes</taxon>
        <taxon>Micrococcales</taxon>
        <taxon>Micrococcaceae</taxon>
        <taxon>Kocuria</taxon>
    </lineage>
</organism>
<dbReference type="PANTHER" id="PTHR43244">
    <property type="match status" value="1"/>
</dbReference>
<protein>
    <recommendedName>
        <fullName evidence="3">Luciferase-like domain-containing protein</fullName>
    </recommendedName>
</protein>
<dbReference type="InterPro" id="IPR036698">
    <property type="entry name" value="TM1070-like_sf"/>
</dbReference>
<dbReference type="Pfam" id="PF00296">
    <property type="entry name" value="Bac_luciferase"/>
    <property type="match status" value="1"/>
</dbReference>
<sequence length="142" mass="15458">MTSRQTPRRAGSSRGRPQGARIDITVHFSDREPAGPYRVEAPAGRMLLTHVQQAEEAGFEAAMCSDHFHPWSEVQGQSGSAWSWPGSALQATSLTMGTVCAPGQRYHPAVIAQAAATLTEMHRGQETFIRGCGSWVLPELER</sequence>
<dbReference type="SUPFAM" id="SSF51679">
    <property type="entry name" value="Bacterial luciferase-like"/>
    <property type="match status" value="1"/>
</dbReference>
<keyword evidence="5" id="KW-1185">Reference proteome</keyword>
<dbReference type="Proteomes" id="UP001501204">
    <property type="component" value="Unassembled WGS sequence"/>
</dbReference>
<evidence type="ECO:0000259" key="3">
    <source>
        <dbReference type="Pfam" id="PF00296"/>
    </source>
</evidence>
<comment type="caution">
    <text evidence="4">The sequence shown here is derived from an EMBL/GenBank/DDBJ whole genome shotgun (WGS) entry which is preliminary data.</text>
</comment>
<feature type="domain" description="Luciferase-like" evidence="3">
    <location>
        <begin position="42"/>
        <end position="124"/>
    </location>
</feature>
<evidence type="ECO:0000313" key="4">
    <source>
        <dbReference type="EMBL" id="GAA1761408.1"/>
    </source>
</evidence>
<dbReference type="InterPro" id="IPR036661">
    <property type="entry name" value="Luciferase-like_sf"/>
</dbReference>
<proteinExistence type="predicted"/>